<dbReference type="GO" id="GO:0006666">
    <property type="term" value="P:3-keto-sphinganine metabolic process"/>
    <property type="evidence" value="ECO:0007669"/>
    <property type="project" value="TreeGrafter"/>
</dbReference>
<evidence type="ECO:0000256" key="1">
    <source>
        <dbReference type="SAM" id="Phobius"/>
    </source>
</evidence>
<dbReference type="STRING" id="1392250.A0A2I2GH42"/>
<dbReference type="VEuPathDB" id="FungiDB:P170DRAFT_472098"/>
<keyword evidence="1" id="KW-0472">Membrane</keyword>
<accession>A0A2I2GH42</accession>
<dbReference type="OrthoDB" id="10267115at2759"/>
<gene>
    <name evidence="2" type="ORF">P170DRAFT_472098</name>
</gene>
<dbReference type="InterPro" id="IPR036291">
    <property type="entry name" value="NAD(P)-bd_dom_sf"/>
</dbReference>
<dbReference type="GO" id="GO:0030148">
    <property type="term" value="P:sphingolipid biosynthetic process"/>
    <property type="evidence" value="ECO:0007669"/>
    <property type="project" value="TreeGrafter"/>
</dbReference>
<comment type="caution">
    <text evidence="2">The sequence shown here is derived from an EMBL/GenBank/DDBJ whole genome shotgun (WGS) entry which is preliminary data.</text>
</comment>
<dbReference type="Proteomes" id="UP000234275">
    <property type="component" value="Unassembled WGS sequence"/>
</dbReference>
<dbReference type="RefSeq" id="XP_024707494.1">
    <property type="nucleotide sequence ID" value="XM_024852907.1"/>
</dbReference>
<sequence>MAFLQRLLGLKNQFEVDGKLVLVAGGSRGLGKALALELAAKGANLLLLARNETALRHTQGEVQRACTNSKQIVDAIPVDLTNPDEIHAALNHYHTPDILICTAGGTPTQVGFLADISPQAITSCVDLNYYTTIFVVQYCLKLWLAAAPTSSPRHVLLTSSLAAFVGIPGFIAYTPTKVAIRALADTLRQEFLLYGENTFKVHVSFPGPFITEAFLEEQDNKSRLTKMLEGTELSRPELEQKIPSARVVAKRIIAGVEKGKTYVPVDWQGELLLNNMRGPSPRFWTLWDFFLGMVAACAWWFFRTSWDRQTRRFGVAHGRENGV</sequence>
<name>A0A2I2GH42_9EURO</name>
<organism evidence="2 3">
    <name type="scientific">Aspergillus steynii IBT 23096</name>
    <dbReference type="NCBI Taxonomy" id="1392250"/>
    <lineage>
        <taxon>Eukaryota</taxon>
        <taxon>Fungi</taxon>
        <taxon>Dikarya</taxon>
        <taxon>Ascomycota</taxon>
        <taxon>Pezizomycotina</taxon>
        <taxon>Eurotiomycetes</taxon>
        <taxon>Eurotiomycetidae</taxon>
        <taxon>Eurotiales</taxon>
        <taxon>Aspergillaceae</taxon>
        <taxon>Aspergillus</taxon>
        <taxon>Aspergillus subgen. Circumdati</taxon>
    </lineage>
</organism>
<dbReference type="Pfam" id="PF00106">
    <property type="entry name" value="adh_short"/>
    <property type="match status" value="1"/>
</dbReference>
<feature type="transmembrane region" description="Helical" evidence="1">
    <location>
        <begin position="283"/>
        <end position="302"/>
    </location>
</feature>
<dbReference type="InterPro" id="IPR002347">
    <property type="entry name" value="SDR_fam"/>
</dbReference>
<proteinExistence type="predicted"/>
<dbReference type="GO" id="GO:0005789">
    <property type="term" value="C:endoplasmic reticulum membrane"/>
    <property type="evidence" value="ECO:0007669"/>
    <property type="project" value="TreeGrafter"/>
</dbReference>
<keyword evidence="1" id="KW-1133">Transmembrane helix</keyword>
<dbReference type="PANTHER" id="PTHR43550">
    <property type="entry name" value="3-KETODIHYDROSPHINGOSINE REDUCTASE"/>
    <property type="match status" value="1"/>
</dbReference>
<protein>
    <submittedName>
        <fullName evidence="2">NAD(P)-binding protein</fullName>
    </submittedName>
</protein>
<dbReference type="GO" id="GO:0047560">
    <property type="term" value="F:3-dehydrosphinganine reductase activity"/>
    <property type="evidence" value="ECO:0007669"/>
    <property type="project" value="TreeGrafter"/>
</dbReference>
<dbReference type="SUPFAM" id="SSF51735">
    <property type="entry name" value="NAD(P)-binding Rossmann-fold domains"/>
    <property type="match status" value="1"/>
</dbReference>
<evidence type="ECO:0000313" key="2">
    <source>
        <dbReference type="EMBL" id="PLB52192.1"/>
    </source>
</evidence>
<dbReference type="GeneID" id="36560605"/>
<dbReference type="AlphaFoldDB" id="A0A2I2GH42"/>
<reference evidence="2 3" key="1">
    <citation type="submission" date="2016-12" db="EMBL/GenBank/DDBJ databases">
        <title>The genomes of Aspergillus section Nigri reveals drivers in fungal speciation.</title>
        <authorList>
            <consortium name="DOE Joint Genome Institute"/>
            <person name="Vesth T.C."/>
            <person name="Nybo J."/>
            <person name="Theobald S."/>
            <person name="Brandl J."/>
            <person name="Frisvad J.C."/>
            <person name="Nielsen K.F."/>
            <person name="Lyhne E.K."/>
            <person name="Kogle M.E."/>
            <person name="Kuo A."/>
            <person name="Riley R."/>
            <person name="Clum A."/>
            <person name="Nolan M."/>
            <person name="Lipzen A."/>
            <person name="Salamov A."/>
            <person name="Henrissat B."/>
            <person name="Wiebenga A."/>
            <person name="De Vries R.P."/>
            <person name="Grigoriev I.V."/>
            <person name="Mortensen U.H."/>
            <person name="Andersen M.R."/>
            <person name="Baker S.E."/>
        </authorList>
    </citation>
    <scope>NUCLEOTIDE SEQUENCE [LARGE SCALE GENOMIC DNA]</scope>
    <source>
        <strain evidence="2 3">IBT 23096</strain>
    </source>
</reference>
<evidence type="ECO:0000313" key="3">
    <source>
        <dbReference type="Proteomes" id="UP000234275"/>
    </source>
</evidence>
<keyword evidence="1" id="KW-0812">Transmembrane</keyword>
<dbReference type="EMBL" id="MSFO01000002">
    <property type="protein sequence ID" value="PLB52192.1"/>
    <property type="molecule type" value="Genomic_DNA"/>
</dbReference>
<dbReference type="PRINTS" id="PR00081">
    <property type="entry name" value="GDHRDH"/>
</dbReference>
<dbReference type="Gene3D" id="3.40.50.720">
    <property type="entry name" value="NAD(P)-binding Rossmann-like Domain"/>
    <property type="match status" value="1"/>
</dbReference>
<keyword evidence="3" id="KW-1185">Reference proteome</keyword>
<dbReference type="PANTHER" id="PTHR43550:SF3">
    <property type="entry name" value="3-KETODIHYDROSPHINGOSINE REDUCTASE"/>
    <property type="match status" value="1"/>
</dbReference>